<evidence type="ECO:0000259" key="3">
    <source>
        <dbReference type="SMART" id="SM00934"/>
    </source>
</evidence>
<organism evidence="4 5">
    <name type="scientific">Staphylococcus succinus</name>
    <dbReference type="NCBI Taxonomy" id="61015"/>
    <lineage>
        <taxon>Bacteria</taxon>
        <taxon>Bacillati</taxon>
        <taxon>Bacillota</taxon>
        <taxon>Bacilli</taxon>
        <taxon>Bacillales</taxon>
        <taxon>Staphylococcaceae</taxon>
        <taxon>Staphylococcus</taxon>
    </lineage>
</organism>
<keyword evidence="5" id="KW-1185">Reference proteome</keyword>
<reference evidence="4 5" key="1">
    <citation type="journal article" date="2016" name="Front. Microbiol.">
        <title>Comprehensive Phylogenetic Analysis of Bovine Non-aureus Staphylococci Species Based on Whole-Genome Sequencing.</title>
        <authorList>
            <person name="Naushad S."/>
            <person name="Barkema H.W."/>
            <person name="Luby C."/>
            <person name="Condas L.A."/>
            <person name="Nobrega D.B."/>
            <person name="Carson D.A."/>
            <person name="De Buck J."/>
        </authorList>
    </citation>
    <scope>NUCLEOTIDE SEQUENCE [LARGE SCALE GENOMIC DNA]</scope>
    <source>
        <strain evidence="4 5">SNUC 1084</strain>
    </source>
</reference>
<comment type="function">
    <text evidence="1">Catalyzes the condensation of ribulose 5-phosphate with formaldehyde to form 3-hexulose 6-phosphate.</text>
</comment>
<dbReference type="Pfam" id="PF00215">
    <property type="entry name" value="OMPdecase"/>
    <property type="match status" value="1"/>
</dbReference>
<dbReference type="Gene3D" id="3.20.20.70">
    <property type="entry name" value="Aldolase class I"/>
    <property type="match status" value="1"/>
</dbReference>
<sequence>MKLQVAIDRIALEEAVGLARALNGHVDIIEIGTSLIKDYGNVAIEKIKEVVTGSQILVDSKTIDEGAYEFNQAFKYGADIVTVMGAASYETLLACYEVTQQQGSTMMIDLLNLDPTYIASITDFPQAIYLLHSSVDKQQSNQAVSEIMDFKQLYGHIQHLAIAGGVDYNATQALAAQGIVETVVVGSKITNSESPIDTAKKFMEVLKV</sequence>
<dbReference type="PANTHER" id="PTHR35039">
    <property type="entry name" value="3-KETO-L-GULONATE-6-PHOSPHATE DECARBOXYLASE SGBH-RELATED"/>
    <property type="match status" value="1"/>
</dbReference>
<evidence type="ECO:0000313" key="4">
    <source>
        <dbReference type="EMBL" id="PTI68437.1"/>
    </source>
</evidence>
<protein>
    <submittedName>
        <fullName evidence="4">3-hexulose-6-phosphate synthase</fullName>
    </submittedName>
</protein>
<dbReference type="SUPFAM" id="SSF51366">
    <property type="entry name" value="Ribulose-phoshate binding barrel"/>
    <property type="match status" value="1"/>
</dbReference>
<proteinExistence type="predicted"/>
<evidence type="ECO:0000256" key="2">
    <source>
        <dbReference type="ARBA" id="ARBA00023239"/>
    </source>
</evidence>
<keyword evidence="2" id="KW-0456">Lyase</keyword>
<feature type="domain" description="Orotidine 5'-phosphate decarboxylase" evidence="3">
    <location>
        <begin position="2"/>
        <end position="202"/>
    </location>
</feature>
<name>A0ABX5IN23_9STAP</name>
<accession>A0ABX5IN23</accession>
<dbReference type="PANTHER" id="PTHR35039:SF3">
    <property type="entry name" value="3-KETO-L-GULONATE-6-PHOSPHATE DECARBOXYLASE SGBH-RELATED"/>
    <property type="match status" value="1"/>
</dbReference>
<dbReference type="SMART" id="SM00934">
    <property type="entry name" value="OMPdecase"/>
    <property type="match status" value="1"/>
</dbReference>
<dbReference type="RefSeq" id="WP_107601022.1">
    <property type="nucleotide sequence ID" value="NZ_JBOILH010000001.1"/>
</dbReference>
<dbReference type="EMBL" id="PZFR01000054">
    <property type="protein sequence ID" value="PTI68437.1"/>
    <property type="molecule type" value="Genomic_DNA"/>
</dbReference>
<dbReference type="Proteomes" id="UP000240859">
    <property type="component" value="Unassembled WGS sequence"/>
</dbReference>
<gene>
    <name evidence="4" type="ORF">BU057_08845</name>
</gene>
<comment type="caution">
    <text evidence="4">The sequence shown here is derived from an EMBL/GenBank/DDBJ whole genome shotgun (WGS) entry which is preliminary data.</text>
</comment>
<evidence type="ECO:0000256" key="1">
    <source>
        <dbReference type="ARBA" id="ARBA00002272"/>
    </source>
</evidence>
<evidence type="ECO:0000313" key="5">
    <source>
        <dbReference type="Proteomes" id="UP000240859"/>
    </source>
</evidence>
<dbReference type="InterPro" id="IPR013785">
    <property type="entry name" value="Aldolase_TIM"/>
</dbReference>
<dbReference type="InterPro" id="IPR011060">
    <property type="entry name" value="RibuloseP-bd_barrel"/>
</dbReference>
<dbReference type="InterPro" id="IPR001754">
    <property type="entry name" value="OMPdeCOase_dom"/>
</dbReference>